<protein>
    <submittedName>
        <fullName evidence="1">Uncharacterized protein</fullName>
    </submittedName>
</protein>
<organism evidence="1">
    <name type="scientific">Arundo donax</name>
    <name type="common">Giant reed</name>
    <name type="synonym">Donax arundinaceus</name>
    <dbReference type="NCBI Taxonomy" id="35708"/>
    <lineage>
        <taxon>Eukaryota</taxon>
        <taxon>Viridiplantae</taxon>
        <taxon>Streptophyta</taxon>
        <taxon>Embryophyta</taxon>
        <taxon>Tracheophyta</taxon>
        <taxon>Spermatophyta</taxon>
        <taxon>Magnoliopsida</taxon>
        <taxon>Liliopsida</taxon>
        <taxon>Poales</taxon>
        <taxon>Poaceae</taxon>
        <taxon>PACMAD clade</taxon>
        <taxon>Arundinoideae</taxon>
        <taxon>Arundineae</taxon>
        <taxon>Arundo</taxon>
    </lineage>
</organism>
<accession>A0A0A8XPS6</accession>
<evidence type="ECO:0000313" key="1">
    <source>
        <dbReference type="EMBL" id="JAD14593.1"/>
    </source>
</evidence>
<name>A0A0A8XPS6_ARUDO</name>
<proteinExistence type="predicted"/>
<reference evidence="1" key="1">
    <citation type="submission" date="2014-09" db="EMBL/GenBank/DDBJ databases">
        <authorList>
            <person name="Magalhaes I.L.F."/>
            <person name="Oliveira U."/>
            <person name="Santos F.R."/>
            <person name="Vidigal T.H.D.A."/>
            <person name="Brescovit A.D."/>
            <person name="Santos A.J."/>
        </authorList>
    </citation>
    <scope>NUCLEOTIDE SEQUENCE</scope>
    <source>
        <tissue evidence="1">Shoot tissue taken approximately 20 cm above the soil surface</tissue>
    </source>
</reference>
<sequence length="36" mass="4072">MNYQALAVLYIRNLLPCCGNQQCCMNSKCFSYGSYA</sequence>
<reference evidence="1" key="2">
    <citation type="journal article" date="2015" name="Data Brief">
        <title>Shoot transcriptome of the giant reed, Arundo donax.</title>
        <authorList>
            <person name="Barrero R.A."/>
            <person name="Guerrero F.D."/>
            <person name="Moolhuijzen P."/>
            <person name="Goolsby J.A."/>
            <person name="Tidwell J."/>
            <person name="Bellgard S.E."/>
            <person name="Bellgard M.I."/>
        </authorList>
    </citation>
    <scope>NUCLEOTIDE SEQUENCE</scope>
    <source>
        <tissue evidence="1">Shoot tissue taken approximately 20 cm above the soil surface</tissue>
    </source>
</reference>
<dbReference type="EMBL" id="GBRH01283302">
    <property type="protein sequence ID" value="JAD14593.1"/>
    <property type="molecule type" value="Transcribed_RNA"/>
</dbReference>
<dbReference type="AlphaFoldDB" id="A0A0A8XPS6"/>